<dbReference type="AlphaFoldDB" id="A0A8J3BHR5"/>
<reference evidence="1" key="2">
    <citation type="submission" date="2020-09" db="EMBL/GenBank/DDBJ databases">
        <authorList>
            <person name="Sun Q."/>
            <person name="Ohkuma M."/>
        </authorList>
    </citation>
    <scope>NUCLEOTIDE SEQUENCE</scope>
    <source>
        <strain evidence="1">JCM 3091</strain>
    </source>
</reference>
<protein>
    <recommendedName>
        <fullName evidence="3">Glutathionylspermidine synthase pre-ATP-grasp-like domain-containing protein</fullName>
    </recommendedName>
</protein>
<sequence length="446" mass="47733">MTDAVTAQFNAQCLGGDRGLLTAVTRAPYPPLFHASCGTRLLPRPFFVDEAQMRGFAADVRALFDLLVEVPQRLFGGDLGAYCDALGIPPAQAALMRRFGDAPPVPYGRADIYHDGTGFKLLEFNIGSELGGTDRAEIQRALLQVPEFADFAARHGLTYVHTGERVAAALRAAAAPVAGDAPPVVALLEADGGLSSYLHLVLSFQEMMRGLGIELLVGEVGQVSERGGRILLDGRPVDVVLRYFSTAQIARAPGAADAIAPILRAHEEGRVVLYTTFASSLYANKGCLALLSDDRGRAACTDAERELVDRVLPWTRALTAAQVERCRAERDQLIVKPRADFAGTGIHAGWEYDDREWARILGECADAGFVVQRRVVPRREPVVDPDTGEVADWKAAWDVFLTPDGYAGSHIRALPYGDGAVVGMGANPACRTTGPFLVPGAAGRAA</sequence>
<dbReference type="SUPFAM" id="SSF56059">
    <property type="entry name" value="Glutathione synthetase ATP-binding domain-like"/>
    <property type="match status" value="1"/>
</dbReference>
<dbReference type="RefSeq" id="WP_189113292.1">
    <property type="nucleotide sequence ID" value="NZ_BMQC01000003.1"/>
</dbReference>
<keyword evidence="2" id="KW-1185">Reference proteome</keyword>
<dbReference type="EMBL" id="BMQC01000003">
    <property type="protein sequence ID" value="GGK22123.1"/>
    <property type="molecule type" value="Genomic_DNA"/>
</dbReference>
<name>A0A8J3BHR5_9ACTN</name>
<accession>A0A8J3BHR5</accession>
<comment type="caution">
    <text evidence="1">The sequence shown here is derived from an EMBL/GenBank/DDBJ whole genome shotgun (WGS) entry which is preliminary data.</text>
</comment>
<dbReference type="Proteomes" id="UP000662200">
    <property type="component" value="Unassembled WGS sequence"/>
</dbReference>
<proteinExistence type="predicted"/>
<organism evidence="1 2">
    <name type="scientific">Pilimelia terevasa</name>
    <dbReference type="NCBI Taxonomy" id="53372"/>
    <lineage>
        <taxon>Bacteria</taxon>
        <taxon>Bacillati</taxon>
        <taxon>Actinomycetota</taxon>
        <taxon>Actinomycetes</taxon>
        <taxon>Micromonosporales</taxon>
        <taxon>Micromonosporaceae</taxon>
        <taxon>Pilimelia</taxon>
    </lineage>
</organism>
<reference evidence="1" key="1">
    <citation type="journal article" date="2014" name="Int. J. Syst. Evol. Microbiol.">
        <title>Complete genome sequence of Corynebacterium casei LMG S-19264T (=DSM 44701T), isolated from a smear-ripened cheese.</title>
        <authorList>
            <consortium name="US DOE Joint Genome Institute (JGI-PGF)"/>
            <person name="Walter F."/>
            <person name="Albersmeier A."/>
            <person name="Kalinowski J."/>
            <person name="Ruckert C."/>
        </authorList>
    </citation>
    <scope>NUCLEOTIDE SEQUENCE</scope>
    <source>
        <strain evidence="1">JCM 3091</strain>
    </source>
</reference>
<evidence type="ECO:0008006" key="3">
    <source>
        <dbReference type="Google" id="ProtNLM"/>
    </source>
</evidence>
<evidence type="ECO:0000313" key="2">
    <source>
        <dbReference type="Proteomes" id="UP000662200"/>
    </source>
</evidence>
<gene>
    <name evidence="1" type="ORF">GCM10010124_13250</name>
</gene>
<evidence type="ECO:0000313" key="1">
    <source>
        <dbReference type="EMBL" id="GGK22123.1"/>
    </source>
</evidence>